<evidence type="ECO:0000256" key="3">
    <source>
        <dbReference type="ARBA" id="ARBA00022833"/>
    </source>
</evidence>
<gene>
    <name evidence="7" type="ORF">TVAG_340360</name>
</gene>
<sequence length="212" mass="24773">MSGEPNIKEKVIKGDIMYLTEVTRKNAMHTKEKIDYSKLKNLNVNLENIKLSKGINKRRIYGSNIPFTKIGQWVCPVCEIYFRDSALFLKHLNSPEHNAKLGMSLKVKQVSDEEVLQRVQQWEDFYIKGIPVPPIYREAKPEDDDASKLSEEVHFKFVPSFSEPNQAPQQPKVEPEPEKSSPKQENVKAEEEDAEEEYVYEYEYQYEEDQPE</sequence>
<dbReference type="InterPro" id="IPR013087">
    <property type="entry name" value="Znf_C2H2_type"/>
</dbReference>
<proteinExistence type="predicted"/>
<dbReference type="Proteomes" id="UP000001542">
    <property type="component" value="Unassembled WGS sequence"/>
</dbReference>
<dbReference type="AlphaFoldDB" id="A2EKF0"/>
<dbReference type="SUPFAM" id="SSF57667">
    <property type="entry name" value="beta-beta-alpha zinc fingers"/>
    <property type="match status" value="1"/>
</dbReference>
<keyword evidence="1" id="KW-0479">Metal-binding</keyword>
<feature type="region of interest" description="Disordered" evidence="5">
    <location>
        <begin position="159"/>
        <end position="198"/>
    </location>
</feature>
<keyword evidence="3" id="KW-0862">Zinc</keyword>
<reference evidence="7" key="2">
    <citation type="journal article" date="2007" name="Science">
        <title>Draft genome sequence of the sexually transmitted pathogen Trichomonas vaginalis.</title>
        <authorList>
            <person name="Carlton J.M."/>
            <person name="Hirt R.P."/>
            <person name="Silva J.C."/>
            <person name="Delcher A.L."/>
            <person name="Schatz M."/>
            <person name="Zhao Q."/>
            <person name="Wortman J.R."/>
            <person name="Bidwell S.L."/>
            <person name="Alsmark U.C.M."/>
            <person name="Besteiro S."/>
            <person name="Sicheritz-Ponten T."/>
            <person name="Noel C.J."/>
            <person name="Dacks J.B."/>
            <person name="Foster P.G."/>
            <person name="Simillion C."/>
            <person name="Van de Peer Y."/>
            <person name="Miranda-Saavedra D."/>
            <person name="Barton G.J."/>
            <person name="Westrop G.D."/>
            <person name="Mueller S."/>
            <person name="Dessi D."/>
            <person name="Fiori P.L."/>
            <person name="Ren Q."/>
            <person name="Paulsen I."/>
            <person name="Zhang H."/>
            <person name="Bastida-Corcuera F.D."/>
            <person name="Simoes-Barbosa A."/>
            <person name="Brown M.T."/>
            <person name="Hayes R.D."/>
            <person name="Mukherjee M."/>
            <person name="Okumura C.Y."/>
            <person name="Schneider R."/>
            <person name="Smith A.J."/>
            <person name="Vanacova S."/>
            <person name="Villalvazo M."/>
            <person name="Haas B.J."/>
            <person name="Pertea M."/>
            <person name="Feldblyum T.V."/>
            <person name="Utterback T.R."/>
            <person name="Shu C.L."/>
            <person name="Osoegawa K."/>
            <person name="de Jong P.J."/>
            <person name="Hrdy I."/>
            <person name="Horvathova L."/>
            <person name="Zubacova Z."/>
            <person name="Dolezal P."/>
            <person name="Malik S.B."/>
            <person name="Logsdon J.M. Jr."/>
            <person name="Henze K."/>
            <person name="Gupta A."/>
            <person name="Wang C.C."/>
            <person name="Dunne R.L."/>
            <person name="Upcroft J.A."/>
            <person name="Upcroft P."/>
            <person name="White O."/>
            <person name="Salzberg S.L."/>
            <person name="Tang P."/>
            <person name="Chiu C.-H."/>
            <person name="Lee Y.-S."/>
            <person name="Embley T.M."/>
            <person name="Coombs G.H."/>
            <person name="Mottram J.C."/>
            <person name="Tachezy J."/>
            <person name="Fraser-Liggett C.M."/>
            <person name="Johnson P.J."/>
        </authorList>
    </citation>
    <scope>NUCLEOTIDE SEQUENCE [LARGE SCALE GENOMIC DNA]</scope>
    <source>
        <strain evidence="7">G3</strain>
    </source>
</reference>
<dbReference type="InParanoid" id="A2EKF0"/>
<dbReference type="PANTHER" id="PTHR45986:SF1">
    <property type="entry name" value="ZINC FINGER MATRIN-TYPE PROTEIN 2"/>
    <property type="match status" value="1"/>
</dbReference>
<evidence type="ECO:0000256" key="5">
    <source>
        <dbReference type="SAM" id="MobiDB-lite"/>
    </source>
</evidence>
<dbReference type="PANTHER" id="PTHR45986">
    <property type="entry name" value="ZINC FINGER MATRIN-TYPE PROTEIN 2"/>
    <property type="match status" value="1"/>
</dbReference>
<dbReference type="VEuPathDB" id="TrichDB:TVAGG3_0979840"/>
<dbReference type="GO" id="GO:0046540">
    <property type="term" value="C:U4/U6 x U5 tri-snRNP complex"/>
    <property type="evidence" value="ECO:0000318"/>
    <property type="project" value="GO_Central"/>
</dbReference>
<evidence type="ECO:0000256" key="1">
    <source>
        <dbReference type="ARBA" id="ARBA00022723"/>
    </source>
</evidence>
<dbReference type="OrthoDB" id="30343at2759"/>
<dbReference type="GO" id="GO:0008270">
    <property type="term" value="F:zinc ion binding"/>
    <property type="evidence" value="ECO:0007669"/>
    <property type="project" value="UniProtKB-KW"/>
</dbReference>
<dbReference type="SMART" id="SM00451">
    <property type="entry name" value="ZnF_U1"/>
    <property type="match status" value="1"/>
</dbReference>
<dbReference type="EMBL" id="DS113413">
    <property type="protein sequence ID" value="EAY06858.1"/>
    <property type="molecule type" value="Genomic_DNA"/>
</dbReference>
<dbReference type="KEGG" id="tva:4764740"/>
<organism evidence="7 8">
    <name type="scientific">Trichomonas vaginalis (strain ATCC PRA-98 / G3)</name>
    <dbReference type="NCBI Taxonomy" id="412133"/>
    <lineage>
        <taxon>Eukaryota</taxon>
        <taxon>Metamonada</taxon>
        <taxon>Parabasalia</taxon>
        <taxon>Trichomonadida</taxon>
        <taxon>Trichomonadidae</taxon>
        <taxon>Trichomonas</taxon>
    </lineage>
</organism>
<feature type="domain" description="C2H2-type" evidence="6">
    <location>
        <begin position="75"/>
        <end position="97"/>
    </location>
</feature>
<name>A2EKF0_TRIV3</name>
<evidence type="ECO:0000259" key="6">
    <source>
        <dbReference type="PROSITE" id="PS00028"/>
    </source>
</evidence>
<dbReference type="GO" id="GO:0000398">
    <property type="term" value="P:mRNA splicing, via spliceosome"/>
    <property type="evidence" value="ECO:0000318"/>
    <property type="project" value="GO_Central"/>
</dbReference>
<keyword evidence="4" id="KW-0539">Nucleus</keyword>
<dbReference type="STRING" id="5722.A2EKF0"/>
<dbReference type="SMR" id="A2EKF0"/>
<feature type="compositionally biased region" description="Basic and acidic residues" evidence="5">
    <location>
        <begin position="173"/>
        <end position="189"/>
    </location>
</feature>
<dbReference type="RefSeq" id="XP_001319081.1">
    <property type="nucleotide sequence ID" value="XM_001319046.1"/>
</dbReference>
<accession>A2EKF0</accession>
<evidence type="ECO:0000313" key="7">
    <source>
        <dbReference type="EMBL" id="EAY06858.1"/>
    </source>
</evidence>
<keyword evidence="8" id="KW-1185">Reference proteome</keyword>
<dbReference type="InterPro" id="IPR036236">
    <property type="entry name" value="Znf_C2H2_sf"/>
</dbReference>
<dbReference type="InterPro" id="IPR003604">
    <property type="entry name" value="Matrin/U1-like-C_Znf_C2H2"/>
</dbReference>
<dbReference type="PROSITE" id="PS00028">
    <property type="entry name" value="ZINC_FINGER_C2H2_1"/>
    <property type="match status" value="1"/>
</dbReference>
<evidence type="ECO:0000256" key="2">
    <source>
        <dbReference type="ARBA" id="ARBA00022771"/>
    </source>
</evidence>
<protein>
    <submittedName>
        <fullName evidence="7">Zinc finger, C2H2 type family protein</fullName>
    </submittedName>
</protein>
<evidence type="ECO:0000313" key="8">
    <source>
        <dbReference type="Proteomes" id="UP000001542"/>
    </source>
</evidence>
<reference evidence="7" key="1">
    <citation type="submission" date="2006-10" db="EMBL/GenBank/DDBJ databases">
        <authorList>
            <person name="Amadeo P."/>
            <person name="Zhao Q."/>
            <person name="Wortman J."/>
            <person name="Fraser-Liggett C."/>
            <person name="Carlton J."/>
        </authorList>
    </citation>
    <scope>NUCLEOTIDE SEQUENCE</scope>
    <source>
        <strain evidence="7">G3</strain>
    </source>
</reference>
<dbReference type="Pfam" id="PF12874">
    <property type="entry name" value="zf-met"/>
    <property type="match status" value="1"/>
</dbReference>
<dbReference type="VEuPathDB" id="TrichDB:TVAG_340360"/>
<keyword evidence="2" id="KW-0863">Zinc-finger</keyword>
<evidence type="ECO:0000256" key="4">
    <source>
        <dbReference type="ARBA" id="ARBA00023242"/>
    </source>
</evidence>
<dbReference type="GO" id="GO:0005681">
    <property type="term" value="C:spliceosomal complex"/>
    <property type="evidence" value="ECO:0007669"/>
    <property type="project" value="InterPro"/>
</dbReference>
<dbReference type="GO" id="GO:0003676">
    <property type="term" value="F:nucleic acid binding"/>
    <property type="evidence" value="ECO:0007669"/>
    <property type="project" value="InterPro"/>
</dbReference>
<dbReference type="InterPro" id="IPR040107">
    <property type="entry name" value="Snu23"/>
</dbReference>